<gene>
    <name evidence="2" type="ORF">EXD82_03070</name>
</gene>
<dbReference type="InterPro" id="IPR016195">
    <property type="entry name" value="Pol/histidinol_Pase-like"/>
</dbReference>
<accession>A0A544QWN3</accession>
<dbReference type="AlphaFoldDB" id="A0A544QWN3"/>
<feature type="domain" description="PHP" evidence="1">
    <location>
        <begin position="17"/>
        <end position="93"/>
    </location>
</feature>
<dbReference type="Pfam" id="PF02811">
    <property type="entry name" value="PHP"/>
    <property type="match status" value="1"/>
</dbReference>
<dbReference type="EMBL" id="SGJB01000004">
    <property type="protein sequence ID" value="TQQ85091.1"/>
    <property type="molecule type" value="Genomic_DNA"/>
</dbReference>
<evidence type="ECO:0000313" key="3">
    <source>
        <dbReference type="Proteomes" id="UP000317863"/>
    </source>
</evidence>
<dbReference type="InterPro" id="IPR004013">
    <property type="entry name" value="PHP_dom"/>
</dbReference>
<protein>
    <submittedName>
        <fullName evidence="2">PHP domain-containing protein</fullName>
    </submittedName>
</protein>
<dbReference type="OrthoDB" id="9777619at2"/>
<dbReference type="RefSeq" id="WP_142535448.1">
    <property type="nucleotide sequence ID" value="NZ_SGJB01000004.1"/>
</dbReference>
<organism evidence="2 3">
    <name type="scientific">Peptacetobacter hominis</name>
    <dbReference type="NCBI Taxonomy" id="2743610"/>
    <lineage>
        <taxon>Bacteria</taxon>
        <taxon>Bacillati</taxon>
        <taxon>Bacillota</taxon>
        <taxon>Clostridia</taxon>
        <taxon>Peptostreptococcales</taxon>
        <taxon>Peptostreptococcaceae</taxon>
        <taxon>Peptacetobacter</taxon>
    </lineage>
</organism>
<reference evidence="2 3" key="1">
    <citation type="submission" date="2019-02" db="EMBL/GenBank/DDBJ databases">
        <title>Peptostreptococcaceae bacterium ZHW00191 nov., a new bacterium isolated from the human gut.</title>
        <authorList>
            <person name="Zhou H.-W."/>
            <person name="Chen X.-J."/>
        </authorList>
    </citation>
    <scope>NUCLEOTIDE SEQUENCE [LARGE SCALE GENOMIC DNA]</scope>
    <source>
        <strain evidence="2 3">ZHW00191</strain>
    </source>
</reference>
<keyword evidence="3" id="KW-1185">Reference proteome</keyword>
<proteinExistence type="predicted"/>
<dbReference type="SUPFAM" id="SSF89550">
    <property type="entry name" value="PHP domain-like"/>
    <property type="match status" value="1"/>
</dbReference>
<dbReference type="Gene3D" id="3.20.20.140">
    <property type="entry name" value="Metal-dependent hydrolases"/>
    <property type="match status" value="1"/>
</dbReference>
<comment type="caution">
    <text evidence="2">The sequence shown here is derived from an EMBL/GenBank/DDBJ whole genome shotgun (WGS) entry which is preliminary data.</text>
</comment>
<sequence length="265" mass="30287">MYMDFHTHGKLAKKLPFSEIYTEWLFGEAKKAGLDAICLTEHFNTIQFEDLYEYLKKIGKRENDCYVLENGLKIFTGMETDIKEGGHILSIGPIESIIELNRKLEPYKTPDNFLPFNKLMDLFSNYPVIVGAAHPFREGGHIPEIDINELKRLDFIDMNGKDIAIDKEGTQKKIYEFSKQIGKPVVSGSDTHQSFQYGCIKTKFYGAVTEISDLYERIKSGDYNIEIDENAGYKVRTASILKKALKEIHFLGGDYVSILKCDEIV</sequence>
<dbReference type="GO" id="GO:0003824">
    <property type="term" value="F:catalytic activity"/>
    <property type="evidence" value="ECO:0007669"/>
    <property type="project" value="InterPro"/>
</dbReference>
<name>A0A544QWN3_9FIRM</name>
<evidence type="ECO:0000259" key="1">
    <source>
        <dbReference type="Pfam" id="PF02811"/>
    </source>
</evidence>
<evidence type="ECO:0000313" key="2">
    <source>
        <dbReference type="EMBL" id="TQQ85091.1"/>
    </source>
</evidence>
<dbReference type="Proteomes" id="UP000317863">
    <property type="component" value="Unassembled WGS sequence"/>
</dbReference>